<feature type="region of interest" description="Disordered" evidence="1">
    <location>
        <begin position="1"/>
        <end position="21"/>
    </location>
</feature>
<sequence length="105" mass="11805">MGNDVCKLPPEPQRETPQPLKHSKLQDVVVLDDEVDLKLDDQSLLDKTQKEEAIPIDKGKIKKNPSMEKLKNVARKSLDSFTKLGSVIESTHFDTMPVKCIYGSN</sequence>
<dbReference type="Proteomes" id="UP000014680">
    <property type="component" value="Unassembled WGS sequence"/>
</dbReference>
<reference evidence="2 3" key="1">
    <citation type="submission" date="2012-10" db="EMBL/GenBank/DDBJ databases">
        <authorList>
            <person name="Zafar N."/>
            <person name="Inman J."/>
            <person name="Hall N."/>
            <person name="Lorenzi H."/>
            <person name="Caler E."/>
        </authorList>
    </citation>
    <scope>NUCLEOTIDE SEQUENCE [LARGE SCALE GENOMIC DNA]</scope>
    <source>
        <strain evidence="2 3">IP1</strain>
    </source>
</reference>
<evidence type="ECO:0000256" key="1">
    <source>
        <dbReference type="SAM" id="MobiDB-lite"/>
    </source>
</evidence>
<evidence type="ECO:0000313" key="3">
    <source>
        <dbReference type="Proteomes" id="UP000014680"/>
    </source>
</evidence>
<protein>
    <submittedName>
        <fullName evidence="2">Uncharacterized protein</fullName>
    </submittedName>
</protein>
<proteinExistence type="predicted"/>
<dbReference type="EMBL" id="KB206169">
    <property type="protein sequence ID" value="ELP94975.1"/>
    <property type="molecule type" value="Genomic_DNA"/>
</dbReference>
<dbReference type="VEuPathDB" id="AmoebaDB:EIN_251190"/>
<gene>
    <name evidence="2" type="ORF">EIN_251190</name>
</gene>
<dbReference type="GeneID" id="14893973"/>
<dbReference type="AlphaFoldDB" id="A0A0A1UEG8"/>
<dbReference type="KEGG" id="eiv:EIN_251190"/>
<organism evidence="2 3">
    <name type="scientific">Entamoeba invadens IP1</name>
    <dbReference type="NCBI Taxonomy" id="370355"/>
    <lineage>
        <taxon>Eukaryota</taxon>
        <taxon>Amoebozoa</taxon>
        <taxon>Evosea</taxon>
        <taxon>Archamoebae</taxon>
        <taxon>Mastigamoebida</taxon>
        <taxon>Entamoebidae</taxon>
        <taxon>Entamoeba</taxon>
    </lineage>
</organism>
<accession>A0A0A1UEG8</accession>
<evidence type="ECO:0000313" key="2">
    <source>
        <dbReference type="EMBL" id="ELP94975.1"/>
    </source>
</evidence>
<dbReference type="RefSeq" id="XP_004261746.1">
    <property type="nucleotide sequence ID" value="XM_004261698.1"/>
</dbReference>
<name>A0A0A1UEG8_ENTIV</name>
<keyword evidence="3" id="KW-1185">Reference proteome</keyword>